<proteinExistence type="predicted"/>
<evidence type="ECO:0000313" key="1">
    <source>
        <dbReference type="EMBL" id="SVA83634.1"/>
    </source>
</evidence>
<protein>
    <submittedName>
        <fullName evidence="1">Uncharacterized protein</fullName>
    </submittedName>
</protein>
<accession>A0A381Z3B7</accession>
<name>A0A381Z3B7_9ZZZZ</name>
<reference evidence="1" key="1">
    <citation type="submission" date="2018-05" db="EMBL/GenBank/DDBJ databases">
        <authorList>
            <person name="Lanie J.A."/>
            <person name="Ng W.-L."/>
            <person name="Kazmierczak K.M."/>
            <person name="Andrzejewski T.M."/>
            <person name="Davidsen T.M."/>
            <person name="Wayne K.J."/>
            <person name="Tettelin H."/>
            <person name="Glass J.I."/>
            <person name="Rusch D."/>
            <person name="Podicherti R."/>
            <person name="Tsui H.-C.T."/>
            <person name="Winkler M.E."/>
        </authorList>
    </citation>
    <scope>NUCLEOTIDE SEQUENCE</scope>
</reference>
<gene>
    <name evidence="1" type="ORF">METZ01_LOCUS136488</name>
</gene>
<sequence>MRNFKNFDNITEARDAYIWDTKPKTLEDAEDPEVMTSGFGRLGFSQIKDKLVYGSKQFVKWAEDGNYESINSYMSSYHNLLETLQVIEKEMKKPAWKKKITMLKRAGK</sequence>
<organism evidence="1">
    <name type="scientific">marine metagenome</name>
    <dbReference type="NCBI Taxonomy" id="408172"/>
    <lineage>
        <taxon>unclassified sequences</taxon>
        <taxon>metagenomes</taxon>
        <taxon>ecological metagenomes</taxon>
    </lineage>
</organism>
<dbReference type="AlphaFoldDB" id="A0A381Z3B7"/>
<dbReference type="EMBL" id="UINC01019762">
    <property type="protein sequence ID" value="SVA83634.1"/>
    <property type="molecule type" value="Genomic_DNA"/>
</dbReference>